<dbReference type="Pfam" id="PF01344">
    <property type="entry name" value="Kelch_1"/>
    <property type="match status" value="1"/>
</dbReference>
<dbReference type="AlphaFoldDB" id="A0A8S9LAP2"/>
<reference evidence="1" key="1">
    <citation type="submission" date="2019-12" db="EMBL/GenBank/DDBJ databases">
        <title>Genome sequencing and annotation of Brassica cretica.</title>
        <authorList>
            <person name="Studholme D.J."/>
            <person name="Sarris P.F."/>
        </authorList>
    </citation>
    <scope>NUCLEOTIDE SEQUENCE</scope>
    <source>
        <strain evidence="1">PFS-102/07</strain>
        <tissue evidence="1">Leaf</tissue>
    </source>
</reference>
<dbReference type="Gene3D" id="2.120.10.80">
    <property type="entry name" value="Kelch-type beta propeller"/>
    <property type="match status" value="1"/>
</dbReference>
<accession>A0A8S9LAP2</accession>
<dbReference type="InterPro" id="IPR006652">
    <property type="entry name" value="Kelch_1"/>
</dbReference>
<gene>
    <name evidence="1" type="ORF">F2Q70_00026208</name>
</gene>
<dbReference type="InterPro" id="IPR015915">
    <property type="entry name" value="Kelch-typ_b-propeller"/>
</dbReference>
<comment type="caution">
    <text evidence="1">The sequence shown here is derived from an EMBL/GenBank/DDBJ whole genome shotgun (WGS) entry which is preliminary data.</text>
</comment>
<protein>
    <recommendedName>
        <fullName evidence="2">F-box/kelch-repeat protein</fullName>
    </recommendedName>
</protein>
<dbReference type="SUPFAM" id="SSF117281">
    <property type="entry name" value="Kelch motif"/>
    <property type="match status" value="1"/>
</dbReference>
<dbReference type="PANTHER" id="PTHR24414">
    <property type="entry name" value="F-BOX/KELCH-REPEAT PROTEIN SKIP4"/>
    <property type="match status" value="1"/>
</dbReference>
<name>A0A8S9LAP2_BRACR</name>
<evidence type="ECO:0000313" key="1">
    <source>
        <dbReference type="EMBL" id="KAF2603865.1"/>
    </source>
</evidence>
<proteinExistence type="predicted"/>
<dbReference type="PANTHER" id="PTHR24414:SF129">
    <property type="entry name" value="F-BOX_KELCH-REPEAT PROTEIN"/>
    <property type="match status" value="1"/>
</dbReference>
<sequence>MAQIPGGGGDANKKPQEEPVLYASIRFPPAESPSWYTLHRDNVSLTLGKIHYIRGFCAPSPRSEQRWLAAARWPEQSTGRSIYVIGGCRKKSDDWVEVFDVKARSWRVVPGVLPHAHWEGQFVTCAVMDDKIFVLDPTTCLVFDPRVGALVEWDGGVDVRFKKGSDYTQRLERLERFDRFGD</sequence>
<organism evidence="1">
    <name type="scientific">Brassica cretica</name>
    <name type="common">Mustard</name>
    <dbReference type="NCBI Taxonomy" id="69181"/>
    <lineage>
        <taxon>Eukaryota</taxon>
        <taxon>Viridiplantae</taxon>
        <taxon>Streptophyta</taxon>
        <taxon>Embryophyta</taxon>
        <taxon>Tracheophyta</taxon>
        <taxon>Spermatophyta</taxon>
        <taxon>Magnoliopsida</taxon>
        <taxon>eudicotyledons</taxon>
        <taxon>Gunneridae</taxon>
        <taxon>Pentapetalae</taxon>
        <taxon>rosids</taxon>
        <taxon>malvids</taxon>
        <taxon>Brassicales</taxon>
        <taxon>Brassicaceae</taxon>
        <taxon>Brassiceae</taxon>
        <taxon>Brassica</taxon>
    </lineage>
</organism>
<dbReference type="InterPro" id="IPR050354">
    <property type="entry name" value="F-box/kelch-repeat_ARATH"/>
</dbReference>
<dbReference type="EMBL" id="QGKY02000094">
    <property type="protein sequence ID" value="KAF2603865.1"/>
    <property type="molecule type" value="Genomic_DNA"/>
</dbReference>
<evidence type="ECO:0008006" key="2">
    <source>
        <dbReference type="Google" id="ProtNLM"/>
    </source>
</evidence>